<feature type="domain" description="Protein kinase" evidence="1">
    <location>
        <begin position="11"/>
        <end position="229"/>
    </location>
</feature>
<dbReference type="PANTHER" id="PTHR44167">
    <property type="entry name" value="OVARIAN-SPECIFIC SERINE/THREONINE-PROTEIN KINASE LOK-RELATED"/>
    <property type="match status" value="1"/>
</dbReference>
<dbReference type="EMBL" id="LSZW01000061">
    <property type="protein sequence ID" value="KXK65439.1"/>
    <property type="molecule type" value="Genomic_DNA"/>
</dbReference>
<comment type="caution">
    <text evidence="2">The sequence shown here is derived from an EMBL/GenBank/DDBJ whole genome shotgun (WGS) entry which is preliminary data.</text>
</comment>
<name>A0A136Q448_9FIRM</name>
<dbReference type="PANTHER" id="PTHR44167:SF24">
    <property type="entry name" value="SERINE_THREONINE-PROTEIN KINASE CHK2"/>
    <property type="match status" value="1"/>
</dbReference>
<dbReference type="AlphaFoldDB" id="A0A136Q448"/>
<organism evidence="2 3">
    <name type="scientific">Christensenella minuta</name>
    <dbReference type="NCBI Taxonomy" id="626937"/>
    <lineage>
        <taxon>Bacteria</taxon>
        <taxon>Bacillati</taxon>
        <taxon>Bacillota</taxon>
        <taxon>Clostridia</taxon>
        <taxon>Christensenellales</taxon>
        <taxon>Christensenellaceae</taxon>
        <taxon>Christensenella</taxon>
    </lineage>
</organism>
<dbReference type="Proteomes" id="UP000070366">
    <property type="component" value="Unassembled WGS sequence"/>
</dbReference>
<accession>A0A136Q448</accession>
<dbReference type="SUPFAM" id="SSF56112">
    <property type="entry name" value="Protein kinase-like (PK-like)"/>
    <property type="match status" value="1"/>
</dbReference>
<evidence type="ECO:0000259" key="1">
    <source>
        <dbReference type="PROSITE" id="PS50011"/>
    </source>
</evidence>
<dbReference type="InterPro" id="IPR000719">
    <property type="entry name" value="Prot_kinase_dom"/>
</dbReference>
<dbReference type="GO" id="GO:0004674">
    <property type="term" value="F:protein serine/threonine kinase activity"/>
    <property type="evidence" value="ECO:0007669"/>
    <property type="project" value="TreeGrafter"/>
</dbReference>
<dbReference type="RefSeq" id="WP_197502977.1">
    <property type="nucleotide sequence ID" value="NZ_CABMOF010000002.1"/>
</dbReference>
<protein>
    <recommendedName>
        <fullName evidence="1">Protein kinase domain-containing protein</fullName>
    </recommendedName>
</protein>
<reference evidence="2 3" key="1">
    <citation type="submission" date="2016-02" db="EMBL/GenBank/DDBJ databases">
        <authorList>
            <person name="Wen L."/>
            <person name="He K."/>
            <person name="Yang H."/>
        </authorList>
    </citation>
    <scope>NUCLEOTIDE SEQUENCE [LARGE SCALE GENOMIC DNA]</scope>
    <source>
        <strain evidence="2 3">DSM 22607</strain>
    </source>
</reference>
<gene>
    <name evidence="2" type="ORF">HMPREF3293_01651</name>
</gene>
<sequence length="229" mass="26585">MENFQNFKKKYLDFTPLARGGQKQVYKAESSKYGNVVVKLYFNVGDPRSEREIDIGLNKNFNNVPKIFETGYLEIEGEKTLYIVEQRVNGELLRAKIQRNDYLNLKEAVIFLEQGLTFIEQLEKENIVHRDIKPENIIVDNNGIVYFLDFGIARVLGQPSLTQTEAMFGPHTPGYAAPEQFNNLKSNIDSRTDLFSIGVVTYECITERVIIPFAKELEMRWKCFREQRL</sequence>
<dbReference type="Gene3D" id="1.10.510.10">
    <property type="entry name" value="Transferase(Phosphotransferase) domain 1"/>
    <property type="match status" value="1"/>
</dbReference>
<dbReference type="PATRIC" id="fig|626937.4.peg.1634"/>
<dbReference type="InterPro" id="IPR011009">
    <property type="entry name" value="Kinase-like_dom_sf"/>
</dbReference>
<dbReference type="PROSITE" id="PS00108">
    <property type="entry name" value="PROTEIN_KINASE_ST"/>
    <property type="match status" value="1"/>
</dbReference>
<evidence type="ECO:0000313" key="3">
    <source>
        <dbReference type="Proteomes" id="UP000070366"/>
    </source>
</evidence>
<dbReference type="InterPro" id="IPR008271">
    <property type="entry name" value="Ser/Thr_kinase_AS"/>
</dbReference>
<proteinExistence type="predicted"/>
<dbReference type="CDD" id="cd14014">
    <property type="entry name" value="STKc_PknB_like"/>
    <property type="match status" value="1"/>
</dbReference>
<keyword evidence="3" id="KW-1185">Reference proteome</keyword>
<dbReference type="SMART" id="SM00220">
    <property type="entry name" value="S_TKc"/>
    <property type="match status" value="1"/>
</dbReference>
<dbReference type="GO" id="GO:0005524">
    <property type="term" value="F:ATP binding"/>
    <property type="evidence" value="ECO:0007669"/>
    <property type="project" value="InterPro"/>
</dbReference>
<evidence type="ECO:0000313" key="2">
    <source>
        <dbReference type="EMBL" id="KXK65439.1"/>
    </source>
</evidence>
<dbReference type="Pfam" id="PF00069">
    <property type="entry name" value="Pkinase"/>
    <property type="match status" value="1"/>
</dbReference>
<dbReference type="PROSITE" id="PS50011">
    <property type="entry name" value="PROTEIN_KINASE_DOM"/>
    <property type="match status" value="1"/>
</dbReference>
<dbReference type="STRING" id="626937.HMPREF3293_01651"/>